<accession>A0A6J6NEU1</accession>
<dbReference type="EMBL" id="CAEZWW010000223">
    <property type="protein sequence ID" value="CAB4684779.1"/>
    <property type="molecule type" value="Genomic_DNA"/>
</dbReference>
<gene>
    <name evidence="1" type="ORF">UFOPK2310_01457</name>
</gene>
<evidence type="ECO:0000313" key="1">
    <source>
        <dbReference type="EMBL" id="CAB4684779.1"/>
    </source>
</evidence>
<protein>
    <submittedName>
        <fullName evidence="1">Unannotated protein</fullName>
    </submittedName>
</protein>
<name>A0A6J6NEU1_9ZZZZ</name>
<dbReference type="AlphaFoldDB" id="A0A6J6NEU1"/>
<proteinExistence type="predicted"/>
<organism evidence="1">
    <name type="scientific">freshwater metagenome</name>
    <dbReference type="NCBI Taxonomy" id="449393"/>
    <lineage>
        <taxon>unclassified sequences</taxon>
        <taxon>metagenomes</taxon>
        <taxon>ecological metagenomes</taxon>
    </lineage>
</organism>
<sequence>MDFKMFVMLPPSPVPRPMIPEIPRFFHCWIYGLLVLTTESVTGWVVVTPPMVTGAVKIAPGIFEPRISVVVRFPVGLRPAGLPNSTNPTMPVSTMTEIGAARPTRTTKMPFWPLLSGVSIVRIGTETVTGSLADLLSLSLSSALAVGTAMRLKLMAIAIPLMMRRTLRPFVAEISRWTSSIRRTPCDINSSTRQLQESRLGCTALQLKRHQLALGDGEISLGGSLAAS</sequence>
<reference evidence="1" key="1">
    <citation type="submission" date="2020-05" db="EMBL/GenBank/DDBJ databases">
        <authorList>
            <person name="Chiriac C."/>
            <person name="Salcher M."/>
            <person name="Ghai R."/>
            <person name="Kavagutti S V."/>
        </authorList>
    </citation>
    <scope>NUCLEOTIDE SEQUENCE</scope>
</reference>